<sequence length="126" mass="13955">FLIPFLVLFKTQERFFFTLLTYVSFADCKTSSELTLMVASLPSPFICGQQRTLSPSTARSPLSDDAVPCVVQRVNSVVPVHGPTSTSPYLDSFFYPSFVFLLFGVYDPCVVPVHYMVFSCAVICCG</sequence>
<name>A0A1A8JQP5_NOTKU</name>
<reference evidence="1" key="2">
    <citation type="submission" date="2016-06" db="EMBL/GenBank/DDBJ databases">
        <title>The genome of a short-lived fish provides insights into sex chromosome evolution and the genetic control of aging.</title>
        <authorList>
            <person name="Reichwald K."/>
            <person name="Felder M."/>
            <person name="Petzold A."/>
            <person name="Koch P."/>
            <person name="Groth M."/>
            <person name="Platzer M."/>
        </authorList>
    </citation>
    <scope>NUCLEOTIDE SEQUENCE</scope>
    <source>
        <tissue evidence="1">Brain</tissue>
    </source>
</reference>
<gene>
    <name evidence="1" type="primary">Nfu_g_1_022847</name>
</gene>
<dbReference type="EMBL" id="HAEE01002398">
    <property type="protein sequence ID" value="SBR22418.1"/>
    <property type="molecule type" value="Transcribed_RNA"/>
</dbReference>
<organism evidence="1">
    <name type="scientific">Nothobranchius kuhntae</name>
    <name type="common">Beira killifish</name>
    <dbReference type="NCBI Taxonomy" id="321403"/>
    <lineage>
        <taxon>Eukaryota</taxon>
        <taxon>Metazoa</taxon>
        <taxon>Chordata</taxon>
        <taxon>Craniata</taxon>
        <taxon>Vertebrata</taxon>
        <taxon>Euteleostomi</taxon>
        <taxon>Actinopterygii</taxon>
        <taxon>Neopterygii</taxon>
        <taxon>Teleostei</taxon>
        <taxon>Neoteleostei</taxon>
        <taxon>Acanthomorphata</taxon>
        <taxon>Ovalentaria</taxon>
        <taxon>Atherinomorphae</taxon>
        <taxon>Cyprinodontiformes</taxon>
        <taxon>Nothobranchiidae</taxon>
        <taxon>Nothobranchius</taxon>
    </lineage>
</organism>
<dbReference type="AlphaFoldDB" id="A0A1A8JQP5"/>
<evidence type="ECO:0000313" key="1">
    <source>
        <dbReference type="EMBL" id="SBR22418.1"/>
    </source>
</evidence>
<proteinExistence type="predicted"/>
<accession>A0A1A8JQP5</accession>
<protein>
    <submittedName>
        <fullName evidence="1">Uncharacterized protein</fullName>
    </submittedName>
</protein>
<feature type="non-terminal residue" evidence="1">
    <location>
        <position position="1"/>
    </location>
</feature>
<feature type="non-terminal residue" evidence="1">
    <location>
        <position position="126"/>
    </location>
</feature>
<reference evidence="1" key="1">
    <citation type="submission" date="2016-05" db="EMBL/GenBank/DDBJ databases">
        <authorList>
            <person name="Lavstsen T."/>
            <person name="Jespersen J.S."/>
        </authorList>
    </citation>
    <scope>NUCLEOTIDE SEQUENCE</scope>
    <source>
        <tissue evidence="1">Brain</tissue>
    </source>
</reference>